<gene>
    <name evidence="2" type="ORF">GCM10008917_25600</name>
</gene>
<evidence type="ECO:0000256" key="1">
    <source>
        <dbReference type="SAM" id="Coils"/>
    </source>
</evidence>
<evidence type="ECO:0000313" key="2">
    <source>
        <dbReference type="EMBL" id="GAA0865972.1"/>
    </source>
</evidence>
<sequence>MFKKLKKNEYNWTFKYIKQYNDMVAYYENILNSKNLKIKELEKEINTIRSSNKFKIKQKQIPNKDIDRIKQLKEEGKTYSYISKETGWSKATISRVINNKNNLY</sequence>
<accession>A0ABN1M9K7</accession>
<evidence type="ECO:0000313" key="3">
    <source>
        <dbReference type="Proteomes" id="UP001400965"/>
    </source>
</evidence>
<keyword evidence="3" id="KW-1185">Reference proteome</keyword>
<reference evidence="2 3" key="1">
    <citation type="journal article" date="2019" name="Int. J. Syst. Evol. Microbiol.">
        <title>The Global Catalogue of Microorganisms (GCM) 10K type strain sequencing project: providing services to taxonomists for standard genome sequencing and annotation.</title>
        <authorList>
            <consortium name="The Broad Institute Genomics Platform"/>
            <consortium name="The Broad Institute Genome Sequencing Center for Infectious Disease"/>
            <person name="Wu L."/>
            <person name="Ma J."/>
        </authorList>
    </citation>
    <scope>NUCLEOTIDE SEQUENCE [LARGE SCALE GENOMIC DNA]</scope>
    <source>
        <strain evidence="2 3">JCM 6486</strain>
    </source>
</reference>
<name>A0ABN1M9K7_9FIRM</name>
<protein>
    <submittedName>
        <fullName evidence="2">DNA-binding protein</fullName>
    </submittedName>
</protein>
<keyword evidence="1" id="KW-0175">Coiled coil</keyword>
<organism evidence="2 3">
    <name type="scientific">Paraclostridium tenue</name>
    <dbReference type="NCBI Taxonomy" id="1737"/>
    <lineage>
        <taxon>Bacteria</taxon>
        <taxon>Bacillati</taxon>
        <taxon>Bacillota</taxon>
        <taxon>Clostridia</taxon>
        <taxon>Peptostreptococcales</taxon>
        <taxon>Peptostreptococcaceae</taxon>
        <taxon>Paraclostridium</taxon>
    </lineage>
</organism>
<feature type="coiled-coil region" evidence="1">
    <location>
        <begin position="24"/>
        <end position="58"/>
    </location>
</feature>
<dbReference type="GO" id="GO:0003677">
    <property type="term" value="F:DNA binding"/>
    <property type="evidence" value="ECO:0007669"/>
    <property type="project" value="UniProtKB-KW"/>
</dbReference>
<proteinExistence type="predicted"/>
<dbReference type="EMBL" id="BAAACP010000020">
    <property type="protein sequence ID" value="GAA0865972.1"/>
    <property type="molecule type" value="Genomic_DNA"/>
</dbReference>
<dbReference type="RefSeq" id="WP_346046646.1">
    <property type="nucleotide sequence ID" value="NZ_BAAACP010000020.1"/>
</dbReference>
<dbReference type="Proteomes" id="UP001400965">
    <property type="component" value="Unassembled WGS sequence"/>
</dbReference>
<comment type="caution">
    <text evidence="2">The sequence shown here is derived from an EMBL/GenBank/DDBJ whole genome shotgun (WGS) entry which is preliminary data.</text>
</comment>
<keyword evidence="2" id="KW-0238">DNA-binding</keyword>